<protein>
    <submittedName>
        <fullName evidence="1">DNA-binding transcriptional regulator</fullName>
    </submittedName>
</protein>
<proteinExistence type="predicted"/>
<dbReference type="KEGG" id="hpaz:K756_05740"/>
<keyword evidence="1" id="KW-0238">DNA-binding</keyword>
<dbReference type="EMBL" id="CP005384">
    <property type="protein sequence ID" value="AGO16338.1"/>
    <property type="molecule type" value="Genomic_DNA"/>
</dbReference>
<dbReference type="GO" id="GO:0003677">
    <property type="term" value="F:DNA binding"/>
    <property type="evidence" value="ECO:0007669"/>
    <property type="project" value="UniProtKB-KW"/>
</dbReference>
<dbReference type="Gene3D" id="1.10.260.40">
    <property type="entry name" value="lambda repressor-like DNA-binding domains"/>
    <property type="match status" value="1"/>
</dbReference>
<dbReference type="AlphaFoldDB" id="A0A806JA08"/>
<organism evidence="1 2">
    <name type="scientific">Glaesserella parasuis ZJ0906</name>
    <dbReference type="NCBI Taxonomy" id="1322346"/>
    <lineage>
        <taxon>Bacteria</taxon>
        <taxon>Pseudomonadati</taxon>
        <taxon>Pseudomonadota</taxon>
        <taxon>Gammaproteobacteria</taxon>
        <taxon>Pasteurellales</taxon>
        <taxon>Pasteurellaceae</taxon>
        <taxon>Glaesserella</taxon>
    </lineage>
</organism>
<evidence type="ECO:0000313" key="1">
    <source>
        <dbReference type="EMBL" id="AGO16338.1"/>
    </source>
</evidence>
<sequence length="74" mass="8434">MQLQEYLDISKRGEMARLSKAIGVAQPIVSFWVSGRRQVPAERCPEIEKFTEGKVTCEELRPDVNWAVLRNSGK</sequence>
<dbReference type="InterPro" id="IPR031856">
    <property type="entry name" value="YdaS_toxin-like"/>
</dbReference>
<name>A0A806JA08_GLAPU</name>
<evidence type="ECO:0000313" key="2">
    <source>
        <dbReference type="Proteomes" id="UP000014672"/>
    </source>
</evidence>
<dbReference type="Pfam" id="PF15943">
    <property type="entry name" value="YdaS_toxin"/>
    <property type="match status" value="1"/>
</dbReference>
<dbReference type="Proteomes" id="UP000014672">
    <property type="component" value="Chromosome"/>
</dbReference>
<reference evidence="1 2" key="1">
    <citation type="journal article" date="2013" name="PLoS ONE">
        <title>Complete Genome Analysis of a Haemophilus parasuis Serovar 12 Strain from China.</title>
        <authorList>
            <person name="Li Y."/>
            <person name="Kwok A.H."/>
            <person name="Jiang J."/>
            <person name="Zou Y."/>
            <person name="Zheng F."/>
            <person name="Chen P."/>
            <person name="Hou C."/>
            <person name="Leung F.C."/>
            <person name="Jiang P."/>
        </authorList>
    </citation>
    <scope>NUCLEOTIDE SEQUENCE [LARGE SCALE GENOMIC DNA]</scope>
    <source>
        <strain evidence="1 2">ZJ0906</strain>
    </source>
</reference>
<dbReference type="InterPro" id="IPR010982">
    <property type="entry name" value="Lambda_DNA-bd_dom_sf"/>
</dbReference>
<accession>A0A806JA08</accession>
<gene>
    <name evidence="1" type="ORF">K756_05740</name>
</gene>
<dbReference type="SUPFAM" id="SSF47413">
    <property type="entry name" value="lambda repressor-like DNA-binding domains"/>
    <property type="match status" value="1"/>
</dbReference>